<evidence type="ECO:0000313" key="2">
    <source>
        <dbReference type="EMBL" id="KAG7042007.1"/>
    </source>
</evidence>
<evidence type="ECO:0000313" key="3">
    <source>
        <dbReference type="Proteomes" id="UP000699042"/>
    </source>
</evidence>
<keyword evidence="3" id="KW-1185">Reference proteome</keyword>
<dbReference type="Proteomes" id="UP000699042">
    <property type="component" value="Unassembled WGS sequence"/>
</dbReference>
<gene>
    <name evidence="2" type="ORF">JMJ77_010114</name>
</gene>
<proteinExistence type="predicted"/>
<protein>
    <submittedName>
        <fullName evidence="2">Drug resistance transporter EmrB/QacA subfamily</fullName>
    </submittedName>
</protein>
<accession>A0A9P7QV22</accession>
<sequence length="187" mass="20675">MTMGLFHGYLEPASSKPKTRRIDAASSTAAPTKSSLAIAAPLNLSRMLGWFTPRPWCGKLDGKRNARRAVAKAPVGALPWTINENKRGASDDIAPFVGRNQFRVDHVDHGIYARRSDSLKGTEDDTALPNGQRQENDEFSAQHVTELGEYDEKSWPVVDKKSDMHNLEVQVLAKAAEETEPALHTRI</sequence>
<name>A0A9P7QV22_9PEZI</name>
<dbReference type="EMBL" id="JAESDN010000013">
    <property type="protein sequence ID" value="KAG7042007.1"/>
    <property type="molecule type" value="Genomic_DNA"/>
</dbReference>
<dbReference type="AlphaFoldDB" id="A0A9P7QV22"/>
<reference evidence="2" key="1">
    <citation type="submission" date="2021-05" db="EMBL/GenBank/DDBJ databases">
        <title>Comparative genomics of three Colletotrichum scovillei strains and genetic complementation revealed genes involved fungal growth and virulence on chili pepper.</title>
        <authorList>
            <person name="Hsieh D.-K."/>
            <person name="Chuang S.-C."/>
            <person name="Chen C.-Y."/>
            <person name="Chao Y.-T."/>
            <person name="Lu M.-Y.J."/>
            <person name="Lee M.-H."/>
            <person name="Shih M.-C."/>
        </authorList>
    </citation>
    <scope>NUCLEOTIDE SEQUENCE</scope>
    <source>
        <strain evidence="2">Coll-153</strain>
    </source>
</reference>
<evidence type="ECO:0000256" key="1">
    <source>
        <dbReference type="SAM" id="MobiDB-lite"/>
    </source>
</evidence>
<feature type="region of interest" description="Disordered" evidence="1">
    <location>
        <begin position="115"/>
        <end position="136"/>
    </location>
</feature>
<comment type="caution">
    <text evidence="2">The sequence shown here is derived from an EMBL/GenBank/DDBJ whole genome shotgun (WGS) entry which is preliminary data.</text>
</comment>
<organism evidence="2 3">
    <name type="scientific">Colletotrichum scovillei</name>
    <dbReference type="NCBI Taxonomy" id="1209932"/>
    <lineage>
        <taxon>Eukaryota</taxon>
        <taxon>Fungi</taxon>
        <taxon>Dikarya</taxon>
        <taxon>Ascomycota</taxon>
        <taxon>Pezizomycotina</taxon>
        <taxon>Sordariomycetes</taxon>
        <taxon>Hypocreomycetidae</taxon>
        <taxon>Glomerellales</taxon>
        <taxon>Glomerellaceae</taxon>
        <taxon>Colletotrichum</taxon>
        <taxon>Colletotrichum acutatum species complex</taxon>
    </lineage>
</organism>